<evidence type="ECO:0000256" key="2">
    <source>
        <dbReference type="ARBA" id="ARBA00005227"/>
    </source>
</evidence>
<keyword evidence="9" id="KW-1185">Reference proteome</keyword>
<proteinExistence type="inferred from homology"/>
<reference evidence="8" key="1">
    <citation type="submission" date="2010-02" db="EMBL/GenBank/DDBJ databases">
        <title>Sequencing and annotation of the Blastocystis hominis genome.</title>
        <authorList>
            <person name="Wincker P."/>
        </authorList>
    </citation>
    <scope>NUCLEOTIDE SEQUENCE</scope>
    <source>
        <strain evidence="8">Singapore isolate B</strain>
    </source>
</reference>
<dbReference type="EMBL" id="FN668688">
    <property type="protein sequence ID" value="CBK24711.2"/>
    <property type="molecule type" value="Genomic_DNA"/>
</dbReference>
<evidence type="ECO:0000256" key="4">
    <source>
        <dbReference type="ARBA" id="ARBA00022729"/>
    </source>
</evidence>
<gene>
    <name evidence="8" type="ORF">GSBLH_T00006804001</name>
</gene>
<evidence type="ECO:0000313" key="9">
    <source>
        <dbReference type="Proteomes" id="UP000008312"/>
    </source>
</evidence>
<organism evidence="8">
    <name type="scientific">Blastocystis hominis</name>
    <dbReference type="NCBI Taxonomy" id="12968"/>
    <lineage>
        <taxon>Eukaryota</taxon>
        <taxon>Sar</taxon>
        <taxon>Stramenopiles</taxon>
        <taxon>Bigyra</taxon>
        <taxon>Opalozoa</taxon>
        <taxon>Opalinata</taxon>
        <taxon>Blastocystidae</taxon>
        <taxon>Blastocystis</taxon>
    </lineage>
</organism>
<dbReference type="InterPro" id="IPR004240">
    <property type="entry name" value="EMP70"/>
</dbReference>
<keyword evidence="6" id="KW-0472">Membrane</keyword>
<evidence type="ECO:0000256" key="1">
    <source>
        <dbReference type="ARBA" id="ARBA00004141"/>
    </source>
</evidence>
<dbReference type="GO" id="GO:0072657">
    <property type="term" value="P:protein localization to membrane"/>
    <property type="evidence" value="ECO:0007669"/>
    <property type="project" value="TreeGrafter"/>
</dbReference>
<accession>D8M9H2</accession>
<dbReference type="OrthoDB" id="1666796at2759"/>
<comment type="subcellular location">
    <subcellularLocation>
        <location evidence="1">Membrane</location>
        <topology evidence="1">Multi-pass membrane protein</topology>
    </subcellularLocation>
</comment>
<protein>
    <recommendedName>
        <fullName evidence="7">Transmembrane 9 superfamily member</fullName>
    </recommendedName>
</protein>
<dbReference type="PANTHER" id="PTHR10766">
    <property type="entry name" value="TRANSMEMBRANE 9 SUPERFAMILY PROTEIN"/>
    <property type="match status" value="1"/>
</dbReference>
<sequence>MKMIIMLYNLGDQIYVWTNRVKVGPYHNPHETYDYFTLPFCRPNLPSSLSAKRGGFSEILEGTILQNSGIIFAFKVDALRTTLCTVSFDTEQVYQMQMAIANHYWYQLDVDGLPIWAKVGDLDISDEKFEEIERAGVRFVMRV</sequence>
<dbReference type="OMA" id="AIANHYW"/>
<dbReference type="GeneID" id="24922928"/>
<evidence type="ECO:0000313" key="8">
    <source>
        <dbReference type="EMBL" id="CBK24711.2"/>
    </source>
</evidence>
<dbReference type="Pfam" id="PF02990">
    <property type="entry name" value="EMP70"/>
    <property type="match status" value="1"/>
</dbReference>
<keyword evidence="3" id="KW-0812">Transmembrane</keyword>
<evidence type="ECO:0000256" key="3">
    <source>
        <dbReference type="ARBA" id="ARBA00022692"/>
    </source>
</evidence>
<dbReference type="AlphaFoldDB" id="D8M9H2"/>
<comment type="similarity">
    <text evidence="2 7">Belongs to the nonaspanin (TM9SF) (TC 9.A.2) family.</text>
</comment>
<dbReference type="GO" id="GO:0016020">
    <property type="term" value="C:membrane"/>
    <property type="evidence" value="ECO:0007669"/>
    <property type="project" value="UniProtKB-SubCell"/>
</dbReference>
<dbReference type="RefSeq" id="XP_012898759.1">
    <property type="nucleotide sequence ID" value="XM_013043305.1"/>
</dbReference>
<evidence type="ECO:0000256" key="6">
    <source>
        <dbReference type="ARBA" id="ARBA00023136"/>
    </source>
</evidence>
<dbReference type="InParanoid" id="D8M9H2"/>
<dbReference type="Proteomes" id="UP000008312">
    <property type="component" value="Unassembled WGS sequence"/>
</dbReference>
<evidence type="ECO:0000256" key="5">
    <source>
        <dbReference type="ARBA" id="ARBA00022989"/>
    </source>
</evidence>
<keyword evidence="5" id="KW-1133">Transmembrane helix</keyword>
<keyword evidence="4" id="KW-0732">Signal</keyword>
<dbReference type="PANTHER" id="PTHR10766:SF41">
    <property type="entry name" value="TRANSMEMBRANE 9 SUPERFAMILY MEMBER 3"/>
    <property type="match status" value="1"/>
</dbReference>
<evidence type="ECO:0000256" key="7">
    <source>
        <dbReference type="RuleBase" id="RU363079"/>
    </source>
</evidence>
<name>D8M9H2_BLAHO</name>